<reference evidence="4" key="1">
    <citation type="submission" date="2016-09" db="EMBL/GenBank/DDBJ databases">
        <authorList>
            <person name="Guldener U."/>
        </authorList>
    </citation>
    <scope>NUCLEOTIDE SEQUENCE [LARGE SCALE GENOMIC DNA]</scope>
    <source>
        <strain evidence="4">V64-1</strain>
    </source>
</reference>
<dbReference type="OrthoDB" id="3238794at2759"/>
<dbReference type="GO" id="GO:0005856">
    <property type="term" value="C:cytoskeleton"/>
    <property type="evidence" value="ECO:0007669"/>
    <property type="project" value="TreeGrafter"/>
</dbReference>
<feature type="compositionally biased region" description="Polar residues" evidence="1">
    <location>
        <begin position="1"/>
        <end position="21"/>
    </location>
</feature>
<organism evidence="3 4">
    <name type="scientific">Fusarium oxysporum</name>
    <name type="common">Fusarium vascular wilt</name>
    <dbReference type="NCBI Taxonomy" id="5507"/>
    <lineage>
        <taxon>Eukaryota</taxon>
        <taxon>Fungi</taxon>
        <taxon>Dikarya</taxon>
        <taxon>Ascomycota</taxon>
        <taxon>Pezizomycotina</taxon>
        <taxon>Sordariomycetes</taxon>
        <taxon>Hypocreomycetidae</taxon>
        <taxon>Hypocreales</taxon>
        <taxon>Nectriaceae</taxon>
        <taxon>Fusarium</taxon>
        <taxon>Fusarium oxysporum species complex</taxon>
    </lineage>
</organism>
<dbReference type="VEuPathDB" id="FungiDB:FOC4_g10014307"/>
<name>A0A2H3SVF6_FUSOX</name>
<dbReference type="FunFam" id="3.40.225.10:FF:000009">
    <property type="entry name" value="Class II aldolase/adducin N-terminal"/>
    <property type="match status" value="1"/>
</dbReference>
<dbReference type="SMART" id="SM01007">
    <property type="entry name" value="Aldolase_II"/>
    <property type="match status" value="1"/>
</dbReference>
<dbReference type="PANTHER" id="PTHR10672">
    <property type="entry name" value="ADDUCIN"/>
    <property type="match status" value="1"/>
</dbReference>
<dbReference type="PANTHER" id="PTHR10672:SF25">
    <property type="entry name" value="MEIOTICALLY UP-REGULATED GENE 14 PROTEIN"/>
    <property type="match status" value="1"/>
</dbReference>
<sequence length="297" mass="32935">MSATATTTVQSLSLESEPSSRVHNHPATESRKPQDTFATGGYPFPGIPQFDDLYKKRQWQLEHMAAAFRVFARKGYTEGTAGHISVRDPVDPNTFWINPFGEHFGMLKASDMVRINEEGQVVSGNRVAVNTAGFRIHGAIHKARPDINAACHTHSPHGKAWATFGRPLDVISQDTCTFRGIQAVYSDFGGIVLEDDESERIAKALGEQNRVAILQNHGILTAGATVDEAAYLFTLMERSCEIQLLVEGTSLPKKYVGDKEAEYTAKVNQDPETLYIEFQPDFNYEVWKSNGELSKNV</sequence>
<dbReference type="VEuPathDB" id="FungiDB:FOXG_01126"/>
<dbReference type="VEuPathDB" id="FungiDB:HZS61_001470"/>
<feature type="domain" description="Class II aldolase/adducin N-terminal" evidence="2">
    <location>
        <begin position="62"/>
        <end position="244"/>
    </location>
</feature>
<feature type="region of interest" description="Disordered" evidence="1">
    <location>
        <begin position="1"/>
        <end position="41"/>
    </location>
</feature>
<dbReference type="Gene3D" id="3.40.225.10">
    <property type="entry name" value="Class II aldolase/adducin N-terminal domain"/>
    <property type="match status" value="1"/>
</dbReference>
<dbReference type="SUPFAM" id="SSF53639">
    <property type="entry name" value="AraD/HMP-PK domain-like"/>
    <property type="match status" value="1"/>
</dbReference>
<proteinExistence type="predicted"/>
<evidence type="ECO:0000256" key="1">
    <source>
        <dbReference type="SAM" id="MobiDB-lite"/>
    </source>
</evidence>
<dbReference type="NCBIfam" id="NF004855">
    <property type="entry name" value="PRK06208.1"/>
    <property type="match status" value="1"/>
</dbReference>
<dbReference type="InterPro" id="IPR051017">
    <property type="entry name" value="Aldolase-II_Adducin_sf"/>
</dbReference>
<accession>A0A2H3SVF6</accession>
<dbReference type="VEuPathDB" id="FungiDB:FOIG_13220"/>
<protein>
    <submittedName>
        <fullName evidence="3">Related to novobiocin biosynthesis protein novR</fullName>
    </submittedName>
</protein>
<dbReference type="Proteomes" id="UP000219369">
    <property type="component" value="Unassembled WGS sequence"/>
</dbReference>
<dbReference type="EMBL" id="FMJY01000001">
    <property type="protein sequence ID" value="SCO76434.1"/>
    <property type="molecule type" value="Genomic_DNA"/>
</dbReference>
<dbReference type="VEuPathDB" id="FungiDB:FOC1_g10016436"/>
<dbReference type="VEuPathDB" id="FungiDB:FOMG_01917"/>
<dbReference type="Pfam" id="PF00596">
    <property type="entry name" value="Aldolase_II"/>
    <property type="match status" value="1"/>
</dbReference>
<dbReference type="AlphaFoldDB" id="A0A2H3SVF6"/>
<gene>
    <name evidence="3" type="ORF">FRV6_00646</name>
</gene>
<dbReference type="GO" id="GO:0051015">
    <property type="term" value="F:actin filament binding"/>
    <property type="evidence" value="ECO:0007669"/>
    <property type="project" value="TreeGrafter"/>
</dbReference>
<evidence type="ECO:0000259" key="2">
    <source>
        <dbReference type="SMART" id="SM01007"/>
    </source>
</evidence>
<evidence type="ECO:0000313" key="3">
    <source>
        <dbReference type="EMBL" id="SCO76434.1"/>
    </source>
</evidence>
<dbReference type="InterPro" id="IPR001303">
    <property type="entry name" value="Aldolase_II/adducin_N"/>
</dbReference>
<dbReference type="InterPro" id="IPR036409">
    <property type="entry name" value="Aldolase_II/adducin_N_sf"/>
</dbReference>
<evidence type="ECO:0000313" key="4">
    <source>
        <dbReference type="Proteomes" id="UP000219369"/>
    </source>
</evidence>
<dbReference type="VEuPathDB" id="FungiDB:FOZG_01904"/>